<feature type="transmembrane region" description="Helical" evidence="6">
    <location>
        <begin position="172"/>
        <end position="194"/>
    </location>
</feature>
<reference evidence="7" key="1">
    <citation type="submission" date="2018-06" db="EMBL/GenBank/DDBJ databases">
        <authorList>
            <person name="Zhirakovskaya E."/>
        </authorList>
    </citation>
    <scope>NUCLEOTIDE SEQUENCE</scope>
</reference>
<keyword evidence="4 6" id="KW-0472">Membrane</keyword>
<feature type="compositionally biased region" description="Acidic residues" evidence="5">
    <location>
        <begin position="263"/>
        <end position="279"/>
    </location>
</feature>
<evidence type="ECO:0000256" key="6">
    <source>
        <dbReference type="SAM" id="Phobius"/>
    </source>
</evidence>
<feature type="transmembrane region" description="Helical" evidence="6">
    <location>
        <begin position="206"/>
        <end position="223"/>
    </location>
</feature>
<protein>
    <submittedName>
        <fullName evidence="7">Twin-arginine translocation protein TatC</fullName>
    </submittedName>
</protein>
<proteinExistence type="inferred from homology"/>
<feature type="compositionally biased region" description="Basic and acidic residues" evidence="5">
    <location>
        <begin position="280"/>
        <end position="295"/>
    </location>
</feature>
<dbReference type="AlphaFoldDB" id="A0A3B1AYR4"/>
<evidence type="ECO:0000256" key="3">
    <source>
        <dbReference type="ARBA" id="ARBA00022989"/>
    </source>
</evidence>
<dbReference type="PANTHER" id="PTHR30371:SF0">
    <property type="entry name" value="SEC-INDEPENDENT PROTEIN TRANSLOCASE PROTEIN TATC, CHLOROPLASTIC-RELATED"/>
    <property type="match status" value="1"/>
</dbReference>
<evidence type="ECO:0000256" key="5">
    <source>
        <dbReference type="SAM" id="MobiDB-lite"/>
    </source>
</evidence>
<dbReference type="PANTHER" id="PTHR30371">
    <property type="entry name" value="SEC-INDEPENDENT PROTEIN TRANSLOCASE PROTEIN TATC"/>
    <property type="match status" value="1"/>
</dbReference>
<gene>
    <name evidence="7" type="ORF">MNBD_GAMMA21-702</name>
</gene>
<accession>A0A3B1AYR4</accession>
<feature type="transmembrane region" description="Helical" evidence="6">
    <location>
        <begin position="85"/>
        <end position="106"/>
    </location>
</feature>
<feature type="transmembrane region" description="Helical" evidence="6">
    <location>
        <begin position="229"/>
        <end position="248"/>
    </location>
</feature>
<evidence type="ECO:0000256" key="2">
    <source>
        <dbReference type="ARBA" id="ARBA00022692"/>
    </source>
</evidence>
<dbReference type="HAMAP" id="MF_00902">
    <property type="entry name" value="TatC"/>
    <property type="match status" value="1"/>
</dbReference>
<dbReference type="GO" id="GO:0065002">
    <property type="term" value="P:intracellular protein transmembrane transport"/>
    <property type="evidence" value="ECO:0007669"/>
    <property type="project" value="TreeGrafter"/>
</dbReference>
<keyword evidence="2 6" id="KW-0812">Transmembrane</keyword>
<dbReference type="EMBL" id="UOFR01000056">
    <property type="protein sequence ID" value="VAW97966.1"/>
    <property type="molecule type" value="Genomic_DNA"/>
</dbReference>
<evidence type="ECO:0000256" key="1">
    <source>
        <dbReference type="ARBA" id="ARBA00004141"/>
    </source>
</evidence>
<comment type="subcellular location">
    <subcellularLocation>
        <location evidence="1">Membrane</location>
        <topology evidence="1">Multi-pass membrane protein</topology>
    </subcellularLocation>
</comment>
<evidence type="ECO:0000256" key="4">
    <source>
        <dbReference type="ARBA" id="ARBA00023136"/>
    </source>
</evidence>
<feature type="transmembrane region" description="Helical" evidence="6">
    <location>
        <begin position="31"/>
        <end position="56"/>
    </location>
</feature>
<name>A0A3B1AYR4_9ZZZZ</name>
<keyword evidence="3 6" id="KW-1133">Transmembrane helix</keyword>
<dbReference type="NCBIfam" id="TIGR00945">
    <property type="entry name" value="tatC"/>
    <property type="match status" value="1"/>
</dbReference>
<dbReference type="GO" id="GO:0033281">
    <property type="term" value="C:TAT protein transport complex"/>
    <property type="evidence" value="ECO:0007669"/>
    <property type="project" value="TreeGrafter"/>
</dbReference>
<feature type="region of interest" description="Disordered" evidence="5">
    <location>
        <begin position="257"/>
        <end position="295"/>
    </location>
</feature>
<sequence>MADETTNQTDNTPKEKEATFISHLIELRDRLLRVVIVMAVITVGLMSFANDLYYYFSIPLQNYLPENTSMIATGVISPIFTPLKLALIGSFFLAIPFIIFQLWSFIAPGLYQKEKKLAIPLIISSIILFYLGMLFAYSVVFPLVFQFTAAFIPKGIEYRPDIADYLNFALKMFFAFGIAFEVPIATIILIAAGIADPDSLAKKRPYVIVGAFILGMLLTPPDIVSQVMLALPMWLLFEAGILTARIFLKDRIEKVRKEKQSYADEEADAESDEDLDDEFERAIDEENTINKKDPL</sequence>
<dbReference type="GO" id="GO:0043953">
    <property type="term" value="P:protein transport by the Tat complex"/>
    <property type="evidence" value="ECO:0007669"/>
    <property type="project" value="TreeGrafter"/>
</dbReference>
<dbReference type="PRINTS" id="PR01840">
    <property type="entry name" value="TATCFAMILY"/>
</dbReference>
<dbReference type="InterPro" id="IPR002033">
    <property type="entry name" value="TatC"/>
</dbReference>
<dbReference type="Pfam" id="PF00902">
    <property type="entry name" value="TatC"/>
    <property type="match status" value="1"/>
</dbReference>
<organism evidence="7">
    <name type="scientific">hydrothermal vent metagenome</name>
    <dbReference type="NCBI Taxonomy" id="652676"/>
    <lineage>
        <taxon>unclassified sequences</taxon>
        <taxon>metagenomes</taxon>
        <taxon>ecological metagenomes</taxon>
    </lineage>
</organism>
<feature type="transmembrane region" description="Helical" evidence="6">
    <location>
        <begin position="127"/>
        <end position="152"/>
    </location>
</feature>
<dbReference type="GO" id="GO:0009977">
    <property type="term" value="F:proton motive force dependent protein transmembrane transporter activity"/>
    <property type="evidence" value="ECO:0007669"/>
    <property type="project" value="TreeGrafter"/>
</dbReference>
<evidence type="ECO:0000313" key="7">
    <source>
        <dbReference type="EMBL" id="VAW97966.1"/>
    </source>
</evidence>